<dbReference type="EMBL" id="JZEE01000616">
    <property type="protein sequence ID" value="KJK62663.1"/>
    <property type="molecule type" value="Genomic_DNA"/>
</dbReference>
<dbReference type="PANTHER" id="PTHR33178:SF17">
    <property type="entry name" value="STRESS-RESPONSE A_B BARREL DOMAIN-CONTAINING PROTEIN"/>
    <property type="match status" value="1"/>
</dbReference>
<dbReference type="SUPFAM" id="SSF54909">
    <property type="entry name" value="Dimeric alpha+beta barrel"/>
    <property type="match status" value="1"/>
</dbReference>
<dbReference type="InterPro" id="IPR044662">
    <property type="entry name" value="HS1/DABB1-like"/>
</dbReference>
<dbReference type="AlphaFoldDB" id="A0A0F0I9J6"/>
<sequence>MTIVHMVMFKFRPDVAPDVKNDFVRELKKLKDLESVKAQRLVVGGPSLTDPIERSKGFQFAILSLHENLAALERYQASQEHHWVTSTYLHPYKDDVVRFDFEVAPEDEWMWVF</sequence>
<gene>
    <name evidence="3" type="ORF">P875_00095176</name>
</gene>
<protein>
    <submittedName>
        <fullName evidence="3">Stress responsive A/B Barrel Domain</fullName>
    </submittedName>
</protein>
<dbReference type="Pfam" id="PF07876">
    <property type="entry name" value="Dabb"/>
    <property type="match status" value="1"/>
</dbReference>
<evidence type="ECO:0000256" key="1">
    <source>
        <dbReference type="ARBA" id="ARBA00011738"/>
    </source>
</evidence>
<dbReference type="InterPro" id="IPR013097">
    <property type="entry name" value="Dabb"/>
</dbReference>
<proteinExistence type="predicted"/>
<dbReference type="PANTHER" id="PTHR33178">
    <property type="match status" value="1"/>
</dbReference>
<accession>A0A0F0I9J6</accession>
<comment type="caution">
    <text evidence="3">The sequence shown here is derived from an EMBL/GenBank/DDBJ whole genome shotgun (WGS) entry which is preliminary data.</text>
</comment>
<dbReference type="PROSITE" id="PS51502">
    <property type="entry name" value="S_R_A_B_BARREL"/>
    <property type="match status" value="1"/>
</dbReference>
<evidence type="ECO:0000313" key="3">
    <source>
        <dbReference type="EMBL" id="KJK62663.1"/>
    </source>
</evidence>
<dbReference type="InterPro" id="IPR011008">
    <property type="entry name" value="Dimeric_a/b-barrel"/>
</dbReference>
<dbReference type="STRING" id="1403190.A0A0F0I9J6"/>
<dbReference type="Proteomes" id="UP000033540">
    <property type="component" value="Unassembled WGS sequence"/>
</dbReference>
<name>A0A0F0I9J6_ASPPU</name>
<dbReference type="OrthoDB" id="42919at2759"/>
<evidence type="ECO:0000313" key="4">
    <source>
        <dbReference type="Proteomes" id="UP000033540"/>
    </source>
</evidence>
<reference evidence="3 4" key="1">
    <citation type="submission" date="2015-02" db="EMBL/GenBank/DDBJ databases">
        <title>Draft genome sequence of Aspergillus parasiticus SU-1.</title>
        <authorList>
            <person name="Yu J."/>
            <person name="Fedorova N."/>
            <person name="Yin Y."/>
            <person name="Losada L."/>
            <person name="Zafar N."/>
            <person name="Taujale R."/>
            <person name="Ehrlich K.C."/>
            <person name="Bhatnagar D."/>
            <person name="Cleveland T.E."/>
            <person name="Bennett J.W."/>
            <person name="Nierman W.C."/>
        </authorList>
    </citation>
    <scope>NUCLEOTIDE SEQUENCE [LARGE SCALE GENOMIC DNA]</scope>
    <source>
        <strain evidence="4">ATCC 56775 / NRRL 5862 / SRRC 143 / SU-1</strain>
    </source>
</reference>
<dbReference type="SMART" id="SM00886">
    <property type="entry name" value="Dabb"/>
    <property type="match status" value="1"/>
</dbReference>
<comment type="subunit">
    <text evidence="1">Homodimer.</text>
</comment>
<evidence type="ECO:0000259" key="2">
    <source>
        <dbReference type="PROSITE" id="PS51502"/>
    </source>
</evidence>
<dbReference type="Gene3D" id="3.30.70.100">
    <property type="match status" value="1"/>
</dbReference>
<organism evidence="3 4">
    <name type="scientific">Aspergillus parasiticus (strain ATCC 56775 / NRRL 5862 / SRRC 143 / SU-1)</name>
    <dbReference type="NCBI Taxonomy" id="1403190"/>
    <lineage>
        <taxon>Eukaryota</taxon>
        <taxon>Fungi</taxon>
        <taxon>Dikarya</taxon>
        <taxon>Ascomycota</taxon>
        <taxon>Pezizomycotina</taxon>
        <taxon>Eurotiomycetes</taxon>
        <taxon>Eurotiomycetidae</taxon>
        <taxon>Eurotiales</taxon>
        <taxon>Aspergillaceae</taxon>
        <taxon>Aspergillus</taxon>
        <taxon>Aspergillus subgen. Circumdati</taxon>
    </lineage>
</organism>
<feature type="domain" description="Stress-response A/B barrel" evidence="2">
    <location>
        <begin position="3"/>
        <end position="101"/>
    </location>
</feature>